<name>A0A5J4QNR6_9ZZZZ</name>
<dbReference type="EMBL" id="SNRY01002766">
    <property type="protein sequence ID" value="KAA6323607.1"/>
    <property type="molecule type" value="Genomic_DNA"/>
</dbReference>
<evidence type="ECO:0000313" key="1">
    <source>
        <dbReference type="EMBL" id="KAA6323607.1"/>
    </source>
</evidence>
<organism evidence="1">
    <name type="scientific">termite gut metagenome</name>
    <dbReference type="NCBI Taxonomy" id="433724"/>
    <lineage>
        <taxon>unclassified sequences</taxon>
        <taxon>metagenomes</taxon>
        <taxon>organismal metagenomes</taxon>
    </lineage>
</organism>
<proteinExistence type="predicted"/>
<reference evidence="1" key="1">
    <citation type="submission" date="2019-03" db="EMBL/GenBank/DDBJ databases">
        <title>Single cell metagenomics reveals metabolic interactions within the superorganism composed of flagellate Streblomastix strix and complex community of Bacteroidetes bacteria on its surface.</title>
        <authorList>
            <person name="Treitli S.C."/>
            <person name="Kolisko M."/>
            <person name="Husnik F."/>
            <person name="Keeling P."/>
            <person name="Hampl V."/>
        </authorList>
    </citation>
    <scope>NUCLEOTIDE SEQUENCE</scope>
    <source>
        <strain evidence="1">STM</strain>
    </source>
</reference>
<accession>A0A5J4QNR6</accession>
<sequence>MELEMELEEDFLSDDLDDEKTIEYIKNYLPQELKEKFSDDELYYFLDLINEFYSESGILDAEPDEEGCVDIDLEQVANFIVKEAQKDEMGTYDPEEILFVVQGEMEYGESIAESEE</sequence>
<gene>
    <name evidence="1" type="ORF">EZS27_026973</name>
</gene>
<protein>
    <submittedName>
        <fullName evidence="1">Uncharacterized protein</fullName>
    </submittedName>
</protein>
<dbReference type="AlphaFoldDB" id="A0A5J4QNR6"/>
<comment type="caution">
    <text evidence="1">The sequence shown here is derived from an EMBL/GenBank/DDBJ whole genome shotgun (WGS) entry which is preliminary data.</text>
</comment>